<dbReference type="PANTHER" id="PTHR30349:SF64">
    <property type="entry name" value="PROPHAGE INTEGRASE INTD-RELATED"/>
    <property type="match status" value="1"/>
</dbReference>
<evidence type="ECO:0000313" key="3">
    <source>
        <dbReference type="EMBL" id="XDQ82988.1"/>
    </source>
</evidence>
<proteinExistence type="predicted"/>
<dbReference type="PANTHER" id="PTHR30349">
    <property type="entry name" value="PHAGE INTEGRASE-RELATED"/>
    <property type="match status" value="1"/>
</dbReference>
<dbReference type="InterPro" id="IPR013762">
    <property type="entry name" value="Integrase-like_cat_sf"/>
</dbReference>
<dbReference type="Gene3D" id="1.10.443.10">
    <property type="entry name" value="Intergrase catalytic core"/>
    <property type="match status" value="1"/>
</dbReference>
<dbReference type="EMBL" id="CP163445">
    <property type="protein sequence ID" value="XDQ82988.1"/>
    <property type="molecule type" value="Genomic_DNA"/>
</dbReference>
<name>A0AB39TVG0_9ACTN</name>
<dbReference type="SUPFAM" id="SSF56349">
    <property type="entry name" value="DNA breaking-rejoining enzymes"/>
    <property type="match status" value="1"/>
</dbReference>
<keyword evidence="1" id="KW-0233">DNA recombination</keyword>
<accession>A0AB39TVG0</accession>
<dbReference type="InterPro" id="IPR002104">
    <property type="entry name" value="Integrase_catalytic"/>
</dbReference>
<dbReference type="InterPro" id="IPR011010">
    <property type="entry name" value="DNA_brk_join_enz"/>
</dbReference>
<dbReference type="PROSITE" id="PS51898">
    <property type="entry name" value="TYR_RECOMBINASE"/>
    <property type="match status" value="1"/>
</dbReference>
<dbReference type="GO" id="GO:0006310">
    <property type="term" value="P:DNA recombination"/>
    <property type="evidence" value="ECO:0007669"/>
    <property type="project" value="UniProtKB-KW"/>
</dbReference>
<dbReference type="AlphaFoldDB" id="A0AB39TVG0"/>
<gene>
    <name evidence="3" type="ORF">AB2U05_33045</name>
</gene>
<reference evidence="3" key="1">
    <citation type="submission" date="2024-07" db="EMBL/GenBank/DDBJ databases">
        <authorList>
            <person name="Yu S.T."/>
        </authorList>
    </citation>
    <scope>NUCLEOTIDE SEQUENCE</scope>
    <source>
        <strain evidence="3">Y1</strain>
    </source>
</reference>
<sequence length="458" mass="51781">MVNLTRFGRWLETLDNPTEVVTSLSQAPHYAESFRQYASNPNNRMQNGKPSARVSARSVNDDIRVAAELLAYMAANRDEAHQAIGPSPWDGIDDAHPAVWLRKVARIPKNRMLDDSKYVDSHALAQITAHLPALGAPVGETVAITLNSITKLMPGYGDEQAMRMLMLQIMTGRRANEICMLDYDCLSTAPPGAMKVSAGERIARFHYAQSKIEGAEETIFVDEPVIGLIEEQRNWLKERFPNRSPRYLFQATMANRQANKHYPMATYQNVLREFSEEAAITDSTGNPLVLSHTHRFRHTRITDLAEQGVPVHVLQRYAGHRSAVMTMHYVAKREEHEEQAFLAARKFTATGQQVVLSSMDHDAMHLFDRADRFLPNGYCLLPPLQTCEKGNACLTCSVFVTDDSHLDTLTRHLEETKALIARTTEKFQERHGRQMPEDNVWLAQTDCRAGCSYVFLKR</sequence>
<dbReference type="RefSeq" id="WP_369185209.1">
    <property type="nucleotide sequence ID" value="NZ_CP163445.1"/>
</dbReference>
<dbReference type="InterPro" id="IPR050090">
    <property type="entry name" value="Tyrosine_recombinase_XerCD"/>
</dbReference>
<feature type="domain" description="Tyr recombinase" evidence="2">
    <location>
        <begin position="135"/>
        <end position="342"/>
    </location>
</feature>
<dbReference type="GO" id="GO:0015074">
    <property type="term" value="P:DNA integration"/>
    <property type="evidence" value="ECO:0007669"/>
    <property type="project" value="InterPro"/>
</dbReference>
<dbReference type="Pfam" id="PF00589">
    <property type="entry name" value="Phage_integrase"/>
    <property type="match status" value="1"/>
</dbReference>
<dbReference type="GO" id="GO:0003677">
    <property type="term" value="F:DNA binding"/>
    <property type="evidence" value="ECO:0007669"/>
    <property type="project" value="InterPro"/>
</dbReference>
<evidence type="ECO:0000259" key="2">
    <source>
        <dbReference type="PROSITE" id="PS51898"/>
    </source>
</evidence>
<protein>
    <submittedName>
        <fullName evidence="3">Tyrosine-type recombinase/integrase</fullName>
    </submittedName>
</protein>
<organism evidence="3">
    <name type="scientific">Streptomyces sp. Y1</name>
    <dbReference type="NCBI Taxonomy" id="3238634"/>
    <lineage>
        <taxon>Bacteria</taxon>
        <taxon>Bacillati</taxon>
        <taxon>Actinomycetota</taxon>
        <taxon>Actinomycetes</taxon>
        <taxon>Kitasatosporales</taxon>
        <taxon>Streptomycetaceae</taxon>
        <taxon>Streptomyces</taxon>
    </lineage>
</organism>
<evidence type="ECO:0000256" key="1">
    <source>
        <dbReference type="ARBA" id="ARBA00023172"/>
    </source>
</evidence>